<dbReference type="AlphaFoldDB" id="A0A812Q9L7"/>
<feature type="region of interest" description="Disordered" evidence="1">
    <location>
        <begin position="1"/>
        <end position="22"/>
    </location>
</feature>
<name>A0A812Q9L7_9DINO</name>
<accession>A0A812Q9L7</accession>
<dbReference type="EMBL" id="CAJNDS010002233">
    <property type="protein sequence ID" value="CAE7385062.1"/>
    <property type="molecule type" value="Genomic_DNA"/>
</dbReference>
<comment type="caution">
    <text evidence="2">The sequence shown here is derived from an EMBL/GenBank/DDBJ whole genome shotgun (WGS) entry which is preliminary data.</text>
</comment>
<sequence length="217" mass="23631">MDPVPLGQQQLPPQPDEYPRSGTKGGQFMAWYCQIMHVNQQEVTAKRVIIGWQVKTCCGESPSGPVEGALPNEDGLHPVLAARLGVTPTEWADWMAVWNKKVVPHADESCAVMLMLTGFLCVIPGLVMLMAPTHKCQCTTAGKVHRGVIEFLDTINQAIGPRGGHARFQRLRGEGKDAQDFNVLVFALTPDESRVLSAEPMMKRAGCGCCTGGDQVY</sequence>
<feature type="compositionally biased region" description="Low complexity" evidence="1">
    <location>
        <begin position="1"/>
        <end position="11"/>
    </location>
</feature>
<proteinExistence type="predicted"/>
<gene>
    <name evidence="2" type="ORF">SNAT2548_LOCUS21005</name>
</gene>
<protein>
    <submittedName>
        <fullName evidence="2">Uncharacterized protein</fullName>
    </submittedName>
</protein>
<evidence type="ECO:0000313" key="3">
    <source>
        <dbReference type="Proteomes" id="UP000604046"/>
    </source>
</evidence>
<keyword evidence="3" id="KW-1185">Reference proteome</keyword>
<evidence type="ECO:0000256" key="1">
    <source>
        <dbReference type="SAM" id="MobiDB-lite"/>
    </source>
</evidence>
<evidence type="ECO:0000313" key="2">
    <source>
        <dbReference type="EMBL" id="CAE7385062.1"/>
    </source>
</evidence>
<organism evidence="2 3">
    <name type="scientific">Symbiodinium natans</name>
    <dbReference type="NCBI Taxonomy" id="878477"/>
    <lineage>
        <taxon>Eukaryota</taxon>
        <taxon>Sar</taxon>
        <taxon>Alveolata</taxon>
        <taxon>Dinophyceae</taxon>
        <taxon>Suessiales</taxon>
        <taxon>Symbiodiniaceae</taxon>
        <taxon>Symbiodinium</taxon>
    </lineage>
</organism>
<reference evidence="2" key="1">
    <citation type="submission" date="2021-02" db="EMBL/GenBank/DDBJ databases">
        <authorList>
            <person name="Dougan E. K."/>
            <person name="Rhodes N."/>
            <person name="Thang M."/>
            <person name="Chan C."/>
        </authorList>
    </citation>
    <scope>NUCLEOTIDE SEQUENCE</scope>
</reference>
<dbReference type="Proteomes" id="UP000604046">
    <property type="component" value="Unassembled WGS sequence"/>
</dbReference>